<name>A0A3N9XGJ8_9ACTN</name>
<comment type="caution">
    <text evidence="1">The sequence shown here is derived from an EMBL/GenBank/DDBJ whole genome shotgun (WGS) entry which is preliminary data.</text>
</comment>
<protein>
    <submittedName>
        <fullName evidence="1">Uncharacterized protein</fullName>
    </submittedName>
</protein>
<organism evidence="1 2">
    <name type="scientific">Micromonospora ureilytica</name>
    <dbReference type="NCBI Taxonomy" id="709868"/>
    <lineage>
        <taxon>Bacteria</taxon>
        <taxon>Bacillati</taxon>
        <taxon>Actinomycetota</taxon>
        <taxon>Actinomycetes</taxon>
        <taxon>Micromonosporales</taxon>
        <taxon>Micromonosporaceae</taxon>
        <taxon>Micromonospora</taxon>
    </lineage>
</organism>
<accession>A0A3N9XGJ8</accession>
<dbReference type="RefSeq" id="WP_124822527.1">
    <property type="nucleotide sequence ID" value="NZ_QDGB01000356.1"/>
</dbReference>
<proteinExistence type="predicted"/>
<dbReference type="Proteomes" id="UP000278981">
    <property type="component" value="Unassembled WGS sequence"/>
</dbReference>
<dbReference type="OrthoDB" id="3400224at2"/>
<evidence type="ECO:0000313" key="1">
    <source>
        <dbReference type="EMBL" id="RQX12078.1"/>
    </source>
</evidence>
<dbReference type="AlphaFoldDB" id="A0A3N9XGJ8"/>
<dbReference type="EMBL" id="QDGB01000356">
    <property type="protein sequence ID" value="RQX12078.1"/>
    <property type="molecule type" value="Genomic_DNA"/>
</dbReference>
<sequence>MGLADFIRIARGNLTPEELAERDAAARARREQREAEAARQAADADAITAQEVALATDRQRHPWRMETAVGIGSVELVCHADTLDRLLVMLDRTIGWRNPKQDEGRVEKLDGHMVRVLLSGQQVSLILFRTKERAANAWAGEAALARRFYRAFASVVDQVDPDAPVAAALPPVLLDDRVSAPARDDEVPPSNQ</sequence>
<reference evidence="1 2" key="1">
    <citation type="submission" date="2018-04" db="EMBL/GenBank/DDBJ databases">
        <title>Micromonosporas from Atacama Desert.</title>
        <authorList>
            <person name="Carro L."/>
            <person name="Klenk H.-P."/>
            <person name="Goodfellow M."/>
        </authorList>
    </citation>
    <scope>NUCLEOTIDE SEQUENCE [LARGE SCALE GENOMIC DNA]</scope>
    <source>
        <strain evidence="1 2">LB19</strain>
    </source>
</reference>
<evidence type="ECO:0000313" key="2">
    <source>
        <dbReference type="Proteomes" id="UP000278981"/>
    </source>
</evidence>
<gene>
    <name evidence="1" type="ORF">DDE19_29430</name>
</gene>